<name>A0A9K3JC40_HELAN</name>
<dbReference type="AlphaFoldDB" id="A0A9K3JC40"/>
<evidence type="ECO:0000313" key="2">
    <source>
        <dbReference type="EMBL" id="KAF5812803.1"/>
    </source>
</evidence>
<comment type="caution">
    <text evidence="2">The sequence shown here is derived from an EMBL/GenBank/DDBJ whole genome shotgun (WGS) entry which is preliminary data.</text>
</comment>
<evidence type="ECO:0000313" key="3">
    <source>
        <dbReference type="Proteomes" id="UP000215914"/>
    </source>
</evidence>
<dbReference type="Proteomes" id="UP000215914">
    <property type="component" value="Unassembled WGS sequence"/>
</dbReference>
<keyword evidence="3" id="KW-1185">Reference proteome</keyword>
<sequence length="212" mass="24064">MILDAKYPSLQQIVSIYDTTMINHIVFGLLEQVRKDVQVMYENKRPLERFGAFPEIVEPVPALVNASLAEEHDVEIIDAPPRVEEPIENIDLTVVESEEENVENVFEENLMADAEVDENDGEGETEIEIESLVAERINEDQVLSVNPPHTKTFEQVSVEPDVMQEDPTTDLHPRKRSRRDPRVSFEMTRVSSVRPEVNIPVVTTSKPVNTSC</sequence>
<gene>
    <name evidence="2" type="ORF">HanXRQr2_Chr03g0090761</name>
</gene>
<proteinExistence type="predicted"/>
<reference evidence="2" key="2">
    <citation type="submission" date="2020-06" db="EMBL/GenBank/DDBJ databases">
        <title>Helianthus annuus Genome sequencing and assembly Release 2.</title>
        <authorList>
            <person name="Gouzy J."/>
            <person name="Langlade N."/>
            <person name="Munos S."/>
        </authorList>
    </citation>
    <scope>NUCLEOTIDE SEQUENCE</scope>
    <source>
        <tissue evidence="2">Leaves</tissue>
    </source>
</reference>
<protein>
    <submittedName>
        <fullName evidence="2">Uncharacterized protein</fullName>
    </submittedName>
</protein>
<feature type="region of interest" description="Disordered" evidence="1">
    <location>
        <begin position="162"/>
        <end position="183"/>
    </location>
</feature>
<dbReference type="Gramene" id="mRNA:HanXRQr2_Chr03g0090761">
    <property type="protein sequence ID" value="CDS:HanXRQr2_Chr03g0090761.1"/>
    <property type="gene ID" value="HanXRQr2_Chr03g0090761"/>
</dbReference>
<reference evidence="2" key="1">
    <citation type="journal article" date="2017" name="Nature">
        <title>The sunflower genome provides insights into oil metabolism, flowering and Asterid evolution.</title>
        <authorList>
            <person name="Badouin H."/>
            <person name="Gouzy J."/>
            <person name="Grassa C.J."/>
            <person name="Murat F."/>
            <person name="Staton S.E."/>
            <person name="Cottret L."/>
            <person name="Lelandais-Briere C."/>
            <person name="Owens G.L."/>
            <person name="Carrere S."/>
            <person name="Mayjonade B."/>
            <person name="Legrand L."/>
            <person name="Gill N."/>
            <person name="Kane N.C."/>
            <person name="Bowers J.E."/>
            <person name="Hubner S."/>
            <person name="Bellec A."/>
            <person name="Berard A."/>
            <person name="Berges H."/>
            <person name="Blanchet N."/>
            <person name="Boniface M.C."/>
            <person name="Brunel D."/>
            <person name="Catrice O."/>
            <person name="Chaidir N."/>
            <person name="Claudel C."/>
            <person name="Donnadieu C."/>
            <person name="Faraut T."/>
            <person name="Fievet G."/>
            <person name="Helmstetter N."/>
            <person name="King M."/>
            <person name="Knapp S.J."/>
            <person name="Lai Z."/>
            <person name="Le Paslier M.C."/>
            <person name="Lippi Y."/>
            <person name="Lorenzon L."/>
            <person name="Mandel J.R."/>
            <person name="Marage G."/>
            <person name="Marchand G."/>
            <person name="Marquand E."/>
            <person name="Bret-Mestries E."/>
            <person name="Morien E."/>
            <person name="Nambeesan S."/>
            <person name="Nguyen T."/>
            <person name="Pegot-Espagnet P."/>
            <person name="Pouilly N."/>
            <person name="Raftis F."/>
            <person name="Sallet E."/>
            <person name="Schiex T."/>
            <person name="Thomas J."/>
            <person name="Vandecasteele C."/>
            <person name="Vares D."/>
            <person name="Vear F."/>
            <person name="Vautrin S."/>
            <person name="Crespi M."/>
            <person name="Mangin B."/>
            <person name="Burke J.M."/>
            <person name="Salse J."/>
            <person name="Munos S."/>
            <person name="Vincourt P."/>
            <person name="Rieseberg L.H."/>
            <person name="Langlade N.B."/>
        </authorList>
    </citation>
    <scope>NUCLEOTIDE SEQUENCE</scope>
    <source>
        <tissue evidence="2">Leaves</tissue>
    </source>
</reference>
<evidence type="ECO:0000256" key="1">
    <source>
        <dbReference type="SAM" id="MobiDB-lite"/>
    </source>
</evidence>
<dbReference type="EMBL" id="MNCJ02000318">
    <property type="protein sequence ID" value="KAF5812803.1"/>
    <property type="molecule type" value="Genomic_DNA"/>
</dbReference>
<organism evidence="2 3">
    <name type="scientific">Helianthus annuus</name>
    <name type="common">Common sunflower</name>
    <dbReference type="NCBI Taxonomy" id="4232"/>
    <lineage>
        <taxon>Eukaryota</taxon>
        <taxon>Viridiplantae</taxon>
        <taxon>Streptophyta</taxon>
        <taxon>Embryophyta</taxon>
        <taxon>Tracheophyta</taxon>
        <taxon>Spermatophyta</taxon>
        <taxon>Magnoliopsida</taxon>
        <taxon>eudicotyledons</taxon>
        <taxon>Gunneridae</taxon>
        <taxon>Pentapetalae</taxon>
        <taxon>asterids</taxon>
        <taxon>campanulids</taxon>
        <taxon>Asterales</taxon>
        <taxon>Asteraceae</taxon>
        <taxon>Asteroideae</taxon>
        <taxon>Heliantheae alliance</taxon>
        <taxon>Heliantheae</taxon>
        <taxon>Helianthus</taxon>
    </lineage>
</organism>
<accession>A0A9K3JC40</accession>